<dbReference type="PROSITE" id="PS01096">
    <property type="entry name" value="PPIC_PPIASE_1"/>
    <property type="match status" value="1"/>
</dbReference>
<comment type="function">
    <text evidence="7">Chaperone involved in the correct folding and assembly of outer membrane proteins. Recognizes specific patterns of aromatic residues and the orientation of their side chains, which are found more frequently in integral outer membrane proteins. May act in both early periplasmic and late outer membrane-associated steps of protein maturation.</text>
</comment>
<dbReference type="NCBIfam" id="NF008038">
    <property type="entry name" value="PRK10770.1"/>
    <property type="match status" value="1"/>
</dbReference>
<dbReference type="SUPFAM" id="SSF109998">
    <property type="entry name" value="Triger factor/SurA peptide-binding domain-like"/>
    <property type="match status" value="1"/>
</dbReference>
<feature type="chain" id="PRO_5043068484" description="Chaperone SurA" evidence="7">
    <location>
        <begin position="32"/>
        <end position="451"/>
    </location>
</feature>
<dbReference type="GO" id="GO:0051082">
    <property type="term" value="F:unfolded protein binding"/>
    <property type="evidence" value="ECO:0007669"/>
    <property type="project" value="UniProtKB-UniRule"/>
</dbReference>
<dbReference type="AlphaFoldDB" id="A0AAV3M3X3"/>
<gene>
    <name evidence="7 9" type="primary">surA</name>
    <name evidence="9" type="ORF">HMPREF1563_3238</name>
</gene>
<dbReference type="PROSITE" id="PS50198">
    <property type="entry name" value="PPIC_PPIASE_2"/>
    <property type="match status" value="2"/>
</dbReference>
<keyword evidence="2 7" id="KW-0677">Repeat</keyword>
<dbReference type="InterPro" id="IPR050280">
    <property type="entry name" value="OMP_Chaperone_SurA"/>
</dbReference>
<dbReference type="GO" id="GO:0042277">
    <property type="term" value="F:peptide binding"/>
    <property type="evidence" value="ECO:0007669"/>
    <property type="project" value="InterPro"/>
</dbReference>
<name>A0AAV3M3X3_9GAMM</name>
<evidence type="ECO:0000256" key="6">
    <source>
        <dbReference type="ARBA" id="ARBA00023235"/>
    </source>
</evidence>
<dbReference type="PANTHER" id="PTHR47637">
    <property type="entry name" value="CHAPERONE SURA"/>
    <property type="match status" value="1"/>
</dbReference>
<dbReference type="Proteomes" id="UP000022311">
    <property type="component" value="Unassembled WGS sequence"/>
</dbReference>
<evidence type="ECO:0000259" key="8">
    <source>
        <dbReference type="PROSITE" id="PS50198"/>
    </source>
</evidence>
<evidence type="ECO:0000256" key="5">
    <source>
        <dbReference type="ARBA" id="ARBA00023186"/>
    </source>
</evidence>
<dbReference type="InterPro" id="IPR023058">
    <property type="entry name" value="PPIase_PpiC_CS"/>
</dbReference>
<dbReference type="Gene3D" id="3.10.50.40">
    <property type="match status" value="2"/>
</dbReference>
<dbReference type="GO" id="GO:0006457">
    <property type="term" value="P:protein folding"/>
    <property type="evidence" value="ECO:0007669"/>
    <property type="project" value="UniProtKB-UniRule"/>
</dbReference>
<sequence precursor="true">MRIKSQFYRTIMKNWRTLILGLMFASSASLAAPQQMDKVAAVVNNGVVLESDVQNMINTVKLNARNANQQVPDDQTLRQQIIDRLVMDNIMLQMANQMQINIPEEAVNATIADIARQNNLTLPQMEKRLTADGINIAKYRSEIRKEMLLAEVRNNEVRRRITILPQEVDALADQMDSQMNAQKGVNLSHILIPLPENPTPEQLAKAESLVDKILSDLKKGSDFGKLAIAYSADPQALKGGNMGWSRLQELPVVFSDELKNAKKGDIVGPIRSGVGFHILRVNEVSGDTHQPISVTEVKARHILLKSSPIMDDATARQKLTQLAQEIRNGRISFEEAAKENSEDPGSALKGGELGWNMPDVYDPAFRDALMKLKKGEISQPVPSSFGWHLIQLEDTRSVDKTDAAKKDQAYRLLFNRKFNEEAQTWMQEQRAAAYVNIVDGRQSQSNDEQAK</sequence>
<keyword evidence="5 7" id="KW-0143">Chaperone</keyword>
<dbReference type="EC" id="5.2.1.8" evidence="7"/>
<comment type="subcellular location">
    <subcellularLocation>
        <location evidence="7">Periplasm</location>
    </subcellularLocation>
    <text evidence="7">Is capable of associating with the outer membrane.</text>
</comment>
<evidence type="ECO:0000256" key="3">
    <source>
        <dbReference type="ARBA" id="ARBA00022764"/>
    </source>
</evidence>
<proteinExistence type="inferred from homology"/>
<comment type="domain">
    <text evidence="7">The PPIase activity resides only in the second parvulin domain. The N-terminal region and the C-terminal tail are necessary and sufficient for the chaperone activity of SurA. The PPIase activity is dispensable for SurA to function as a chaperone. The N-terminal region and the C-terminal tail are also required for porin recognition.</text>
</comment>
<comment type="catalytic activity">
    <reaction evidence="7">
        <text>[protein]-peptidylproline (omega=180) = [protein]-peptidylproline (omega=0)</text>
        <dbReference type="Rhea" id="RHEA:16237"/>
        <dbReference type="Rhea" id="RHEA-COMP:10747"/>
        <dbReference type="Rhea" id="RHEA-COMP:10748"/>
        <dbReference type="ChEBI" id="CHEBI:83833"/>
        <dbReference type="ChEBI" id="CHEBI:83834"/>
        <dbReference type="EC" id="5.2.1.8"/>
    </reaction>
</comment>
<evidence type="ECO:0000256" key="4">
    <source>
        <dbReference type="ARBA" id="ARBA00023110"/>
    </source>
</evidence>
<comment type="caution">
    <text evidence="9">The sequence shown here is derived from an EMBL/GenBank/DDBJ whole genome shotgun (WGS) entry which is preliminary data.</text>
</comment>
<evidence type="ECO:0000256" key="1">
    <source>
        <dbReference type="ARBA" id="ARBA00022729"/>
    </source>
</evidence>
<evidence type="ECO:0000256" key="7">
    <source>
        <dbReference type="HAMAP-Rule" id="MF_01183"/>
    </source>
</evidence>
<dbReference type="HAMAP" id="MF_01183">
    <property type="entry name" value="Chaperone_SurA"/>
    <property type="match status" value="1"/>
</dbReference>
<feature type="domain" description="PpiC" evidence="8">
    <location>
        <begin position="294"/>
        <end position="394"/>
    </location>
</feature>
<evidence type="ECO:0000313" key="10">
    <source>
        <dbReference type="Proteomes" id="UP000022311"/>
    </source>
</evidence>
<dbReference type="PANTHER" id="PTHR47637:SF1">
    <property type="entry name" value="CHAPERONE SURA"/>
    <property type="match status" value="1"/>
</dbReference>
<organism evidence="9 10">
    <name type="scientific">Providencia alcalifaciens 205/92</name>
    <dbReference type="NCBI Taxonomy" id="1256988"/>
    <lineage>
        <taxon>Bacteria</taxon>
        <taxon>Pseudomonadati</taxon>
        <taxon>Pseudomonadota</taxon>
        <taxon>Gammaproteobacteria</taxon>
        <taxon>Enterobacterales</taxon>
        <taxon>Morganellaceae</taxon>
        <taxon>Providencia</taxon>
    </lineage>
</organism>
<keyword evidence="6 7" id="KW-0413">Isomerase</keyword>
<evidence type="ECO:0000313" key="9">
    <source>
        <dbReference type="EMBL" id="EUD10324.1"/>
    </source>
</evidence>
<dbReference type="InterPro" id="IPR046357">
    <property type="entry name" value="PPIase_dom_sf"/>
</dbReference>
<dbReference type="Pfam" id="PF09312">
    <property type="entry name" value="SurA_N"/>
    <property type="match status" value="1"/>
</dbReference>
<dbReference type="GO" id="GO:0003755">
    <property type="term" value="F:peptidyl-prolyl cis-trans isomerase activity"/>
    <property type="evidence" value="ECO:0007669"/>
    <property type="project" value="UniProtKB-UniRule"/>
</dbReference>
<dbReference type="Gene3D" id="1.10.4030.10">
    <property type="entry name" value="Porin chaperone SurA, peptide-binding domain"/>
    <property type="match status" value="2"/>
</dbReference>
<dbReference type="Pfam" id="PF00639">
    <property type="entry name" value="Rotamase"/>
    <property type="match status" value="2"/>
</dbReference>
<dbReference type="InterPro" id="IPR015391">
    <property type="entry name" value="SurA_N"/>
</dbReference>
<feature type="domain" description="PpiC" evidence="8">
    <location>
        <begin position="182"/>
        <end position="283"/>
    </location>
</feature>
<dbReference type="InterPro" id="IPR023034">
    <property type="entry name" value="PPIase_SurA"/>
</dbReference>
<keyword evidence="1 7" id="KW-0732">Signal</keyword>
<keyword evidence="4 7" id="KW-0697">Rotamase</keyword>
<feature type="signal peptide" evidence="7">
    <location>
        <begin position="1"/>
        <end position="31"/>
    </location>
</feature>
<dbReference type="InterPro" id="IPR000297">
    <property type="entry name" value="PPIase_PpiC"/>
</dbReference>
<evidence type="ECO:0000256" key="2">
    <source>
        <dbReference type="ARBA" id="ARBA00022737"/>
    </source>
</evidence>
<keyword evidence="3 7" id="KW-0574">Periplasm</keyword>
<reference evidence="9 10" key="1">
    <citation type="submission" date="2014-01" db="EMBL/GenBank/DDBJ databases">
        <authorList>
            <person name="Durkin A.S."/>
            <person name="McCorrison J."/>
            <person name="Torralba M."/>
            <person name="Gillis M."/>
            <person name="Haft D.H."/>
            <person name="Methe B."/>
            <person name="Sutton G."/>
            <person name="Nelson K.E."/>
        </authorList>
    </citation>
    <scope>NUCLEOTIDE SEQUENCE [LARGE SCALE GENOMIC DNA]</scope>
    <source>
        <strain evidence="9 10">205/92</strain>
    </source>
</reference>
<dbReference type="EMBL" id="JALD01000052">
    <property type="protein sequence ID" value="EUD10324.1"/>
    <property type="molecule type" value="Genomic_DNA"/>
</dbReference>
<dbReference type="GO" id="GO:0043165">
    <property type="term" value="P:Gram-negative-bacterium-type cell outer membrane assembly"/>
    <property type="evidence" value="ECO:0007669"/>
    <property type="project" value="InterPro"/>
</dbReference>
<dbReference type="InterPro" id="IPR027304">
    <property type="entry name" value="Trigger_fact/SurA_dom_sf"/>
</dbReference>
<protein>
    <recommendedName>
        <fullName evidence="7">Chaperone SurA</fullName>
    </recommendedName>
    <alternativeName>
        <fullName evidence="7">Peptidyl-prolyl cis-trans isomerase SurA</fullName>
        <shortName evidence="7">PPIase SurA</shortName>
        <ecNumber evidence="7">5.2.1.8</ecNumber>
    </alternativeName>
    <alternativeName>
        <fullName evidence="7">Rotamase SurA</fullName>
    </alternativeName>
</protein>
<dbReference type="SUPFAM" id="SSF54534">
    <property type="entry name" value="FKBP-like"/>
    <property type="match status" value="2"/>
</dbReference>
<dbReference type="GO" id="GO:0050821">
    <property type="term" value="P:protein stabilization"/>
    <property type="evidence" value="ECO:0007669"/>
    <property type="project" value="InterPro"/>
</dbReference>
<dbReference type="GO" id="GO:0030288">
    <property type="term" value="C:outer membrane-bounded periplasmic space"/>
    <property type="evidence" value="ECO:0007669"/>
    <property type="project" value="InterPro"/>
</dbReference>
<accession>A0AAV3M3X3</accession>